<evidence type="ECO:0000313" key="3">
    <source>
        <dbReference type="Proteomes" id="UP000006055"/>
    </source>
</evidence>
<dbReference type="KEGG" id="dti:Desti_2999"/>
<evidence type="ECO:0000313" key="2">
    <source>
        <dbReference type="EMBL" id="AFM25665.1"/>
    </source>
</evidence>
<accession>I4C7X4</accession>
<dbReference type="Proteomes" id="UP000006055">
    <property type="component" value="Chromosome"/>
</dbReference>
<dbReference type="AlphaFoldDB" id="I4C7X4"/>
<proteinExistence type="predicted"/>
<dbReference type="GO" id="GO:0015627">
    <property type="term" value="C:type II protein secretion system complex"/>
    <property type="evidence" value="ECO:0007669"/>
    <property type="project" value="TreeGrafter"/>
</dbReference>
<keyword evidence="1" id="KW-0472">Membrane</keyword>
<keyword evidence="3" id="KW-1185">Reference proteome</keyword>
<name>I4C7X4_DESTA</name>
<gene>
    <name evidence="2" type="ordered locus">Desti_2999</name>
</gene>
<dbReference type="SUPFAM" id="SSF47781">
    <property type="entry name" value="RuvA domain 2-like"/>
    <property type="match status" value="1"/>
</dbReference>
<dbReference type="Gene3D" id="1.10.150.280">
    <property type="entry name" value="AF1531-like domain"/>
    <property type="match status" value="1"/>
</dbReference>
<dbReference type="eggNOG" id="COG1555">
    <property type="taxonomic scope" value="Bacteria"/>
</dbReference>
<keyword evidence="1" id="KW-1133">Transmembrane helix</keyword>
<keyword evidence="1" id="KW-0812">Transmembrane</keyword>
<dbReference type="InterPro" id="IPR010994">
    <property type="entry name" value="RuvA_2-like"/>
</dbReference>
<evidence type="ECO:0000256" key="1">
    <source>
        <dbReference type="SAM" id="Phobius"/>
    </source>
</evidence>
<protein>
    <submittedName>
        <fullName evidence="2">Helix-hairpin-helix protein</fullName>
    </submittedName>
</protein>
<dbReference type="GO" id="GO:0015628">
    <property type="term" value="P:protein secretion by the type II secretion system"/>
    <property type="evidence" value="ECO:0007669"/>
    <property type="project" value="TreeGrafter"/>
</dbReference>
<dbReference type="EMBL" id="CP003360">
    <property type="protein sequence ID" value="AFM25665.1"/>
    <property type="molecule type" value="Genomic_DNA"/>
</dbReference>
<reference evidence="3" key="1">
    <citation type="submission" date="2012-06" db="EMBL/GenBank/DDBJ databases">
        <title>Complete sequence of chromosome of Desulfomonile tiedjei DSM 6799.</title>
        <authorList>
            <person name="Lucas S."/>
            <person name="Copeland A."/>
            <person name="Lapidus A."/>
            <person name="Glavina del Rio T."/>
            <person name="Dalin E."/>
            <person name="Tice H."/>
            <person name="Bruce D."/>
            <person name="Goodwin L."/>
            <person name="Pitluck S."/>
            <person name="Peters L."/>
            <person name="Ovchinnikova G."/>
            <person name="Zeytun A."/>
            <person name="Lu M."/>
            <person name="Kyrpides N."/>
            <person name="Mavromatis K."/>
            <person name="Ivanova N."/>
            <person name="Brettin T."/>
            <person name="Detter J.C."/>
            <person name="Han C."/>
            <person name="Larimer F."/>
            <person name="Land M."/>
            <person name="Hauser L."/>
            <person name="Markowitz V."/>
            <person name="Cheng J.-F."/>
            <person name="Hugenholtz P."/>
            <person name="Woyke T."/>
            <person name="Wu D."/>
            <person name="Spring S."/>
            <person name="Schroeder M."/>
            <person name="Brambilla E."/>
            <person name="Klenk H.-P."/>
            <person name="Eisen J.A."/>
        </authorList>
    </citation>
    <scope>NUCLEOTIDE SEQUENCE [LARGE SCALE GENOMIC DNA]</scope>
    <source>
        <strain evidence="3">ATCC 49306 / DSM 6799 / DCB-1</strain>
    </source>
</reference>
<dbReference type="Pfam" id="PF12836">
    <property type="entry name" value="HHH_3"/>
    <property type="match status" value="1"/>
</dbReference>
<sequence length="153" mass="16706">MKYSRIPRVNRQVQGLILVGIIALVVHCVGILVPWVPCDRSIRLTGNASEIDIGNISGTHKVNTRKKLDLNVADESDLRAVPGIGPVLAGRIVSHRDLIGGFTSLEELKNIAGIRAKKFSQFSRFLEISDSFHGQKHVQSSLSFSNPPTGPDE</sequence>
<feature type="transmembrane region" description="Helical" evidence="1">
    <location>
        <begin position="12"/>
        <end position="36"/>
    </location>
</feature>
<dbReference type="RefSeq" id="WP_014810802.1">
    <property type="nucleotide sequence ID" value="NC_018025.1"/>
</dbReference>
<dbReference type="OrthoDB" id="5296317at2"/>
<dbReference type="PANTHER" id="PTHR21180:SF32">
    <property type="entry name" value="ENDONUCLEASE_EXONUCLEASE_PHOSPHATASE FAMILY DOMAIN-CONTAINING PROTEIN 1"/>
    <property type="match status" value="1"/>
</dbReference>
<dbReference type="STRING" id="706587.Desti_2999"/>
<dbReference type="HOGENOM" id="CLU_1710345_0_0_7"/>
<dbReference type="PANTHER" id="PTHR21180">
    <property type="entry name" value="ENDONUCLEASE/EXONUCLEASE/PHOSPHATASE FAMILY DOMAIN-CONTAINING PROTEIN 1"/>
    <property type="match status" value="1"/>
</dbReference>
<dbReference type="InterPro" id="IPR051675">
    <property type="entry name" value="Endo/Exo/Phosphatase_dom_1"/>
</dbReference>
<organism evidence="2 3">
    <name type="scientific">Desulfomonile tiedjei (strain ATCC 49306 / DSM 6799 / DCB-1)</name>
    <dbReference type="NCBI Taxonomy" id="706587"/>
    <lineage>
        <taxon>Bacteria</taxon>
        <taxon>Pseudomonadati</taxon>
        <taxon>Thermodesulfobacteriota</taxon>
        <taxon>Desulfomonilia</taxon>
        <taxon>Desulfomonilales</taxon>
        <taxon>Desulfomonilaceae</taxon>
        <taxon>Desulfomonile</taxon>
    </lineage>
</organism>